<gene>
    <name evidence="2" type="ORF">BJ981_000934</name>
</gene>
<keyword evidence="3" id="KW-1185">Reference proteome</keyword>
<feature type="domain" description="Methyltransferase" evidence="1">
    <location>
        <begin position="46"/>
        <end position="132"/>
    </location>
</feature>
<dbReference type="Pfam" id="PF13649">
    <property type="entry name" value="Methyltransf_25"/>
    <property type="match status" value="1"/>
</dbReference>
<reference evidence="2 3" key="1">
    <citation type="submission" date="2020-08" db="EMBL/GenBank/DDBJ databases">
        <title>Sequencing the genomes of 1000 actinobacteria strains.</title>
        <authorList>
            <person name="Klenk H.-P."/>
        </authorList>
    </citation>
    <scope>NUCLEOTIDE SEQUENCE [LARGE SCALE GENOMIC DNA]</scope>
    <source>
        <strain evidence="2 3">DSM 45790</strain>
    </source>
</reference>
<dbReference type="CDD" id="cd02440">
    <property type="entry name" value="AdoMet_MTases"/>
    <property type="match status" value="1"/>
</dbReference>
<comment type="caution">
    <text evidence="2">The sequence shown here is derived from an EMBL/GenBank/DDBJ whole genome shotgun (WGS) entry which is preliminary data.</text>
</comment>
<dbReference type="Proteomes" id="UP000588112">
    <property type="component" value="Unassembled WGS sequence"/>
</dbReference>
<organism evidence="2 3">
    <name type="scientific">Sphaerisporangium krabiense</name>
    <dbReference type="NCBI Taxonomy" id="763782"/>
    <lineage>
        <taxon>Bacteria</taxon>
        <taxon>Bacillati</taxon>
        <taxon>Actinomycetota</taxon>
        <taxon>Actinomycetes</taxon>
        <taxon>Streptosporangiales</taxon>
        <taxon>Streptosporangiaceae</taxon>
        <taxon>Sphaerisporangium</taxon>
    </lineage>
</organism>
<keyword evidence="2" id="KW-0808">Transferase</keyword>
<dbReference type="InterPro" id="IPR041698">
    <property type="entry name" value="Methyltransf_25"/>
</dbReference>
<accession>A0A7W8Z0Q1</accession>
<evidence type="ECO:0000259" key="1">
    <source>
        <dbReference type="Pfam" id="PF13649"/>
    </source>
</evidence>
<evidence type="ECO:0000313" key="2">
    <source>
        <dbReference type="EMBL" id="MBB5625235.1"/>
    </source>
</evidence>
<dbReference type="SUPFAM" id="SSF53335">
    <property type="entry name" value="S-adenosyl-L-methionine-dependent methyltransferases"/>
    <property type="match status" value="1"/>
</dbReference>
<dbReference type="RefSeq" id="WP_184608482.1">
    <property type="nucleotide sequence ID" value="NZ_BOOS01000034.1"/>
</dbReference>
<dbReference type="EMBL" id="JACHBR010000001">
    <property type="protein sequence ID" value="MBB5625235.1"/>
    <property type="molecule type" value="Genomic_DNA"/>
</dbReference>
<proteinExistence type="predicted"/>
<name>A0A7W8Z0Q1_9ACTN</name>
<dbReference type="Gene3D" id="3.40.50.150">
    <property type="entry name" value="Vaccinia Virus protein VP39"/>
    <property type="match status" value="1"/>
</dbReference>
<dbReference type="AlphaFoldDB" id="A0A7W8Z0Q1"/>
<dbReference type="GO" id="GO:0032259">
    <property type="term" value="P:methylation"/>
    <property type="evidence" value="ECO:0007669"/>
    <property type="project" value="UniProtKB-KW"/>
</dbReference>
<dbReference type="InterPro" id="IPR029063">
    <property type="entry name" value="SAM-dependent_MTases_sf"/>
</dbReference>
<evidence type="ECO:0000313" key="3">
    <source>
        <dbReference type="Proteomes" id="UP000588112"/>
    </source>
</evidence>
<sequence>MSAQVNSGTGPGAITPDGSPVEFYRRMRARGEPDVVAAVVPAGGVILDLGAGTGRLAHALLEAGYKVVAVDESAEMLAHIEGAETITARIQGLRLDRLFDAVLLPSYLINVPDDVLRREFLATCRRHVREDGAVLVRWEPPEQYARWRVGKGRAWEDGAVMMTALDRPGPELFRATLRYQTGDLVWTQTFTQRRLTDEELESHLAEAGLTLSGFLTADRGWIHAVPHP</sequence>
<protein>
    <submittedName>
        <fullName evidence="2">SAM-dependent methyltransferase</fullName>
    </submittedName>
</protein>
<dbReference type="GO" id="GO:0008168">
    <property type="term" value="F:methyltransferase activity"/>
    <property type="evidence" value="ECO:0007669"/>
    <property type="project" value="UniProtKB-KW"/>
</dbReference>
<keyword evidence="2" id="KW-0489">Methyltransferase</keyword>